<sequence>MNITVYCGSAMGDSPAIVEAARQLGQWIGESGNRLVYGGSSVGLMGVVSRAALEAGAEVDGVEPQFFIDAGVEQHHLTNLFVVETMAERKTMMIGLGDVFVALPGGVGTLEEISEILTRVRLDMGPHECFFLNVDGFYDPLIKMLESMIAHGFFDEADMERTHFPGTVEELARLVAHSQEHPPTRKGGAFLAQFG</sequence>
<keyword evidence="2" id="KW-0378">Hydrolase</keyword>
<evidence type="ECO:0000313" key="4">
    <source>
        <dbReference type="Proteomes" id="UP000309454"/>
    </source>
</evidence>
<comment type="catalytic activity">
    <reaction evidence="2">
        <text>9-ribosyl-trans-zeatin 5'-phosphate + H2O = trans-zeatin + D-ribose 5-phosphate</text>
        <dbReference type="Rhea" id="RHEA:48564"/>
        <dbReference type="ChEBI" id="CHEBI:15377"/>
        <dbReference type="ChEBI" id="CHEBI:16522"/>
        <dbReference type="ChEBI" id="CHEBI:78346"/>
        <dbReference type="ChEBI" id="CHEBI:87947"/>
        <dbReference type="EC" id="3.2.2.n1"/>
    </reaction>
</comment>
<dbReference type="RefSeq" id="WP_136845475.1">
    <property type="nucleotide sequence ID" value="NZ_SSTM01000002.1"/>
</dbReference>
<comment type="caution">
    <text evidence="3">The sequence shown here is derived from an EMBL/GenBank/DDBJ whole genome shotgun (WGS) entry which is preliminary data.</text>
</comment>
<dbReference type="EMBL" id="SSTM01000002">
    <property type="protein sequence ID" value="TJW11298.1"/>
    <property type="molecule type" value="Genomic_DNA"/>
</dbReference>
<dbReference type="GO" id="GO:0005829">
    <property type="term" value="C:cytosol"/>
    <property type="evidence" value="ECO:0007669"/>
    <property type="project" value="TreeGrafter"/>
</dbReference>
<organism evidence="3 4">
    <name type="scientific">Parvibacter caecicola</name>
    <dbReference type="NCBI Taxonomy" id="747645"/>
    <lineage>
        <taxon>Bacteria</taxon>
        <taxon>Bacillati</taxon>
        <taxon>Actinomycetota</taxon>
        <taxon>Coriobacteriia</taxon>
        <taxon>Coriobacteriales</taxon>
        <taxon>Coriobacteriaceae</taxon>
        <taxon>Parvibacter</taxon>
    </lineage>
</organism>
<dbReference type="GO" id="GO:0102682">
    <property type="term" value="F:cytokinin riboside 5'-monophosphate phosphoribohydrolase activity"/>
    <property type="evidence" value="ECO:0007669"/>
    <property type="project" value="RHEA"/>
</dbReference>
<evidence type="ECO:0000256" key="1">
    <source>
        <dbReference type="ARBA" id="ARBA00006763"/>
    </source>
</evidence>
<keyword evidence="2" id="KW-0203">Cytokinin biosynthesis</keyword>
<protein>
    <recommendedName>
        <fullName evidence="2">Cytokinin riboside 5'-monophosphate phosphoribohydrolase</fullName>
        <ecNumber evidence="2">3.2.2.n1</ecNumber>
    </recommendedName>
</protein>
<dbReference type="Proteomes" id="UP000309454">
    <property type="component" value="Unassembled WGS sequence"/>
</dbReference>
<accession>A0A4T9T8C5</accession>
<comment type="catalytic activity">
    <reaction evidence="2">
        <text>N(6)-(dimethylallyl)adenosine 5'-phosphate + H2O = N(6)-dimethylallyladenine + D-ribose 5-phosphate</text>
        <dbReference type="Rhea" id="RHEA:48560"/>
        <dbReference type="ChEBI" id="CHEBI:15377"/>
        <dbReference type="ChEBI" id="CHEBI:17660"/>
        <dbReference type="ChEBI" id="CHEBI:57526"/>
        <dbReference type="ChEBI" id="CHEBI:78346"/>
        <dbReference type="EC" id="3.2.2.n1"/>
    </reaction>
</comment>
<proteinExistence type="inferred from homology"/>
<dbReference type="SUPFAM" id="SSF102405">
    <property type="entry name" value="MCP/YpsA-like"/>
    <property type="match status" value="1"/>
</dbReference>
<evidence type="ECO:0000256" key="2">
    <source>
        <dbReference type="RuleBase" id="RU363015"/>
    </source>
</evidence>
<dbReference type="EC" id="3.2.2.n1" evidence="2"/>
<reference evidence="3 4" key="1">
    <citation type="submission" date="2019-04" db="EMBL/GenBank/DDBJ databases">
        <title>Microbes associate with the intestines of laboratory mice.</title>
        <authorList>
            <person name="Navarre W."/>
            <person name="Wong E."/>
            <person name="Huang K.C."/>
            <person name="Tropini C."/>
            <person name="Ng K."/>
            <person name="Yu B."/>
        </authorList>
    </citation>
    <scope>NUCLEOTIDE SEQUENCE [LARGE SCALE GENOMIC DNA]</scope>
    <source>
        <strain evidence="3 4">NM48_B13</strain>
    </source>
</reference>
<evidence type="ECO:0000313" key="3">
    <source>
        <dbReference type="EMBL" id="TJW11298.1"/>
    </source>
</evidence>
<dbReference type="InterPro" id="IPR031100">
    <property type="entry name" value="LOG_fam"/>
</dbReference>
<dbReference type="InterPro" id="IPR005269">
    <property type="entry name" value="LOG"/>
</dbReference>
<dbReference type="Pfam" id="PF03641">
    <property type="entry name" value="Lysine_decarbox"/>
    <property type="match status" value="1"/>
</dbReference>
<dbReference type="Gene3D" id="3.40.50.450">
    <property type="match status" value="1"/>
</dbReference>
<dbReference type="NCBIfam" id="TIGR00730">
    <property type="entry name" value="Rossman fold protein, TIGR00730 family"/>
    <property type="match status" value="1"/>
</dbReference>
<dbReference type="AlphaFoldDB" id="A0A4T9T8C5"/>
<keyword evidence="4" id="KW-1185">Reference proteome</keyword>
<dbReference type="GO" id="GO:0009691">
    <property type="term" value="P:cytokinin biosynthetic process"/>
    <property type="evidence" value="ECO:0007669"/>
    <property type="project" value="UniProtKB-UniRule"/>
</dbReference>
<name>A0A4T9T8C5_9ACTN</name>
<comment type="similarity">
    <text evidence="1 2">Belongs to the LOG family.</text>
</comment>
<dbReference type="OrthoDB" id="9801098at2"/>
<gene>
    <name evidence="3" type="ORF">E5982_03545</name>
</gene>
<dbReference type="PANTHER" id="PTHR31223:SF70">
    <property type="entry name" value="LOG FAMILY PROTEIN YJL055W"/>
    <property type="match status" value="1"/>
</dbReference>
<dbReference type="PANTHER" id="PTHR31223">
    <property type="entry name" value="LOG FAMILY PROTEIN YJL055W"/>
    <property type="match status" value="1"/>
</dbReference>